<feature type="compositionally biased region" description="Polar residues" evidence="1">
    <location>
        <begin position="245"/>
        <end position="260"/>
    </location>
</feature>
<protein>
    <recommendedName>
        <fullName evidence="2">CAP-Gly domain-containing protein</fullName>
    </recommendedName>
</protein>
<dbReference type="InterPro" id="IPR036859">
    <property type="entry name" value="CAP-Gly_dom_sf"/>
</dbReference>
<accession>A0ABU7DGD9</accession>
<dbReference type="Pfam" id="PF01302">
    <property type="entry name" value="CAP_GLY"/>
    <property type="match status" value="1"/>
</dbReference>
<feature type="region of interest" description="Disordered" evidence="1">
    <location>
        <begin position="401"/>
        <end position="481"/>
    </location>
</feature>
<dbReference type="InterPro" id="IPR000938">
    <property type="entry name" value="CAP-Gly_domain"/>
</dbReference>
<comment type="caution">
    <text evidence="3">The sequence shown here is derived from an EMBL/GenBank/DDBJ whole genome shotgun (WGS) entry which is preliminary data.</text>
</comment>
<proteinExistence type="predicted"/>
<feature type="compositionally biased region" description="Polar residues" evidence="1">
    <location>
        <begin position="273"/>
        <end position="285"/>
    </location>
</feature>
<dbReference type="Proteomes" id="UP001352852">
    <property type="component" value="Unassembled WGS sequence"/>
</dbReference>
<feature type="region of interest" description="Disordered" evidence="1">
    <location>
        <begin position="218"/>
        <end position="286"/>
    </location>
</feature>
<dbReference type="PANTHER" id="PTHR18916">
    <property type="entry name" value="DYNACTIN 1-RELATED MICROTUBULE-BINDING"/>
    <property type="match status" value="1"/>
</dbReference>
<dbReference type="EMBL" id="JAHUTJ010025605">
    <property type="protein sequence ID" value="MED6274182.1"/>
    <property type="molecule type" value="Genomic_DNA"/>
</dbReference>
<gene>
    <name evidence="3" type="ORF">CHARACLAT_013845</name>
</gene>
<feature type="region of interest" description="Disordered" evidence="1">
    <location>
        <begin position="17"/>
        <end position="41"/>
    </location>
</feature>
<feature type="domain" description="CAP-Gly" evidence="2">
    <location>
        <begin position="502"/>
        <end position="544"/>
    </location>
</feature>
<feature type="compositionally biased region" description="Polar residues" evidence="1">
    <location>
        <begin position="23"/>
        <end position="32"/>
    </location>
</feature>
<organism evidence="3 4">
    <name type="scientific">Characodon lateralis</name>
    <dbReference type="NCBI Taxonomy" id="208331"/>
    <lineage>
        <taxon>Eukaryota</taxon>
        <taxon>Metazoa</taxon>
        <taxon>Chordata</taxon>
        <taxon>Craniata</taxon>
        <taxon>Vertebrata</taxon>
        <taxon>Euteleostomi</taxon>
        <taxon>Actinopterygii</taxon>
        <taxon>Neopterygii</taxon>
        <taxon>Teleostei</taxon>
        <taxon>Neoteleostei</taxon>
        <taxon>Acanthomorphata</taxon>
        <taxon>Ovalentaria</taxon>
        <taxon>Atherinomorphae</taxon>
        <taxon>Cyprinodontiformes</taxon>
        <taxon>Goodeidae</taxon>
        <taxon>Characodon</taxon>
    </lineage>
</organism>
<dbReference type="Gene3D" id="2.30.30.190">
    <property type="entry name" value="CAP Gly-rich-like domain"/>
    <property type="match status" value="1"/>
</dbReference>
<evidence type="ECO:0000313" key="4">
    <source>
        <dbReference type="Proteomes" id="UP001352852"/>
    </source>
</evidence>
<reference evidence="3 4" key="1">
    <citation type="submission" date="2021-06" db="EMBL/GenBank/DDBJ databases">
        <authorList>
            <person name="Palmer J.M."/>
        </authorList>
    </citation>
    <scope>NUCLEOTIDE SEQUENCE [LARGE SCALE GENOMIC DNA]</scope>
    <source>
        <strain evidence="3 4">CL_MEX2019</strain>
        <tissue evidence="3">Muscle</tissue>
    </source>
</reference>
<dbReference type="SUPFAM" id="SSF74924">
    <property type="entry name" value="Cap-Gly domain"/>
    <property type="match status" value="1"/>
</dbReference>
<feature type="compositionally biased region" description="Low complexity" evidence="1">
    <location>
        <begin position="459"/>
        <end position="474"/>
    </location>
</feature>
<dbReference type="SMART" id="SM01052">
    <property type="entry name" value="CAP_GLY"/>
    <property type="match status" value="1"/>
</dbReference>
<dbReference type="PROSITE" id="PS00845">
    <property type="entry name" value="CAP_GLY_1"/>
    <property type="match status" value="1"/>
</dbReference>
<evidence type="ECO:0000259" key="2">
    <source>
        <dbReference type="PROSITE" id="PS50245"/>
    </source>
</evidence>
<sequence>MTSVKAVTVKEALAAKGRHLRRSASTPNSSCSKIDLTEDEDGKTHQELCDHVDTNCNPQDGSICTTPIKNNQNPDKAGSGTESSTFFSASPFKVLSPQPPKFLKSLLPVKEENKAKKTLEARPLLGLEHDSEEEDTDVSLNLNRGPLDQSSFQSYIPEDFANFEIYNATLESLDGFRTDSKGSRCGGGSGDREVSCSPTASSCTSGYFSHSESNATLSDVPFSTSESSDHLSCASREFHDPAGRSSAQTKSVSAGSNGDQPLSARGGPEQFIHPSSSPVSIPNCTDKQHTVPLPHNCILSTSQEFTDFKGADDSIREGDLAHFTEEWGQSGLELSTKHQKEPELVKTCDNQLSSDPENVIFRCPNYENPVSITVSCSNTKVPSTSLNAAISAPDRGLLLSSSSKDPFPSLPPPVSASAIKPLPTAQSSGPAQRAGGEPPIQEPAQGDLPHGSPCPSPNPSSAEPSGDSSGDESSPVAQLPDWMAPGEQVWVGKRRGTVYYVGGVEFAKGIWIGVKLDLAVGKHNGTVQGRVYFRCPPGHGVFVKPSRLTRGQPSMDTDAQTFIK</sequence>
<dbReference type="PROSITE" id="PS50245">
    <property type="entry name" value="CAP_GLY_2"/>
    <property type="match status" value="1"/>
</dbReference>
<evidence type="ECO:0000256" key="1">
    <source>
        <dbReference type="SAM" id="MobiDB-lite"/>
    </source>
</evidence>
<feature type="region of interest" description="Disordered" evidence="1">
    <location>
        <begin position="177"/>
        <end position="199"/>
    </location>
</feature>
<keyword evidence="4" id="KW-1185">Reference proteome</keyword>
<name>A0ABU7DGD9_9TELE</name>
<evidence type="ECO:0000313" key="3">
    <source>
        <dbReference type="EMBL" id="MED6274182.1"/>
    </source>
</evidence>